<sequence>MCVTQAIGLSLLNLGGGSSCAPAISIGMSPPG</sequence>
<dbReference type="Proteomes" id="UP000221165">
    <property type="component" value="Unassembled WGS sequence"/>
</dbReference>
<protein>
    <submittedName>
        <fullName evidence="1">Uncharacterized protein</fullName>
    </submittedName>
</protein>
<comment type="caution">
    <text evidence="1">The sequence shown here is derived from an EMBL/GenBank/DDBJ whole genome shotgun (WGS) entry which is preliminary data.</text>
</comment>
<dbReference type="RefSeq" id="XP_067920468.1">
    <property type="nucleotide sequence ID" value="XM_068067555.1"/>
</dbReference>
<evidence type="ECO:0000313" key="1">
    <source>
        <dbReference type="EMBL" id="PHJ18762.1"/>
    </source>
</evidence>
<reference evidence="1 2" key="1">
    <citation type="journal article" date="2017" name="Int. J. Parasitol.">
        <title>The genome of the protozoan parasite Cystoisospora suis and a reverse vaccinology approach to identify vaccine candidates.</title>
        <authorList>
            <person name="Palmieri N."/>
            <person name="Shrestha A."/>
            <person name="Ruttkowski B."/>
            <person name="Beck T."/>
            <person name="Vogl C."/>
            <person name="Tomley F."/>
            <person name="Blake D.P."/>
            <person name="Joachim A."/>
        </authorList>
    </citation>
    <scope>NUCLEOTIDE SEQUENCE [LARGE SCALE GENOMIC DNA]</scope>
    <source>
        <strain evidence="1 2">Wien I</strain>
    </source>
</reference>
<proteinExistence type="predicted"/>
<name>A0A2C6KQP9_9APIC</name>
<evidence type="ECO:0000313" key="2">
    <source>
        <dbReference type="Proteomes" id="UP000221165"/>
    </source>
</evidence>
<accession>A0A2C6KQP9</accession>
<gene>
    <name evidence="1" type="ORF">CSUI_007409</name>
</gene>
<organism evidence="1 2">
    <name type="scientific">Cystoisospora suis</name>
    <dbReference type="NCBI Taxonomy" id="483139"/>
    <lineage>
        <taxon>Eukaryota</taxon>
        <taxon>Sar</taxon>
        <taxon>Alveolata</taxon>
        <taxon>Apicomplexa</taxon>
        <taxon>Conoidasida</taxon>
        <taxon>Coccidia</taxon>
        <taxon>Eucoccidiorida</taxon>
        <taxon>Eimeriorina</taxon>
        <taxon>Sarcocystidae</taxon>
        <taxon>Cystoisospora</taxon>
    </lineage>
</organism>
<dbReference type="EMBL" id="MIGC01003910">
    <property type="protein sequence ID" value="PHJ18762.1"/>
    <property type="molecule type" value="Genomic_DNA"/>
</dbReference>
<dbReference type="GeneID" id="94430766"/>
<dbReference type="AlphaFoldDB" id="A0A2C6KQP9"/>
<dbReference type="VEuPathDB" id="ToxoDB:CSUI_007409"/>
<keyword evidence="2" id="KW-1185">Reference proteome</keyword>